<dbReference type="GO" id="GO:0009931">
    <property type="term" value="F:calcium-dependent protein serine/threonine kinase activity"/>
    <property type="evidence" value="ECO:0000318"/>
    <property type="project" value="GO_Central"/>
</dbReference>
<dbReference type="GO" id="GO:0005516">
    <property type="term" value="F:calmodulin binding"/>
    <property type="evidence" value="ECO:0000318"/>
    <property type="project" value="GO_Central"/>
</dbReference>
<proteinExistence type="inferred from homology"/>
<evidence type="ECO:0000313" key="9">
    <source>
        <dbReference type="EMBL" id="EEF38316.1"/>
    </source>
</evidence>
<evidence type="ECO:0000256" key="5">
    <source>
        <dbReference type="ARBA" id="ARBA00022777"/>
    </source>
</evidence>
<reference evidence="10" key="1">
    <citation type="journal article" date="2010" name="Nat. Biotechnol.">
        <title>Draft genome sequence of the oilseed species Ricinus communis.</title>
        <authorList>
            <person name="Chan A.P."/>
            <person name="Crabtree J."/>
            <person name="Zhao Q."/>
            <person name="Lorenzi H."/>
            <person name="Orvis J."/>
            <person name="Puiu D."/>
            <person name="Melake-Berhan A."/>
            <person name="Jones K.M."/>
            <person name="Redman J."/>
            <person name="Chen G."/>
            <person name="Cahoon E.B."/>
            <person name="Gedil M."/>
            <person name="Stanke M."/>
            <person name="Haas B.J."/>
            <person name="Wortman J.R."/>
            <person name="Fraser-Liggett C.M."/>
            <person name="Ravel J."/>
            <person name="Rabinowicz P.D."/>
        </authorList>
    </citation>
    <scope>NUCLEOTIDE SEQUENCE [LARGE SCALE GENOMIC DNA]</scope>
    <source>
        <strain evidence="10">cv. Hale</strain>
    </source>
</reference>
<protein>
    <submittedName>
        <fullName evidence="9">Calcium-dependent protein kinase, putative</fullName>
        <ecNumber evidence="9">2.7.11.17</ecNumber>
    </submittedName>
</protein>
<evidence type="ECO:0000256" key="4">
    <source>
        <dbReference type="ARBA" id="ARBA00022741"/>
    </source>
</evidence>
<keyword evidence="6" id="KW-0067">ATP-binding</keyword>
<dbReference type="EC" id="2.7.11.17" evidence="9"/>
<dbReference type="GO" id="GO:0004683">
    <property type="term" value="F:calcium/calmodulin-dependent protein kinase activity"/>
    <property type="evidence" value="ECO:0000318"/>
    <property type="project" value="GO_Central"/>
</dbReference>
<accession>B9SDN7</accession>
<evidence type="ECO:0000256" key="2">
    <source>
        <dbReference type="ARBA" id="ARBA00022527"/>
    </source>
</evidence>
<dbReference type="GO" id="GO:0005634">
    <property type="term" value="C:nucleus"/>
    <property type="evidence" value="ECO:0000318"/>
    <property type="project" value="GO_Central"/>
</dbReference>
<keyword evidence="3 9" id="KW-0808">Transferase</keyword>
<name>B9SDN7_RICCO</name>
<keyword evidence="4" id="KW-0547">Nucleotide-binding</keyword>
<evidence type="ECO:0000256" key="7">
    <source>
        <dbReference type="SAM" id="MobiDB-lite"/>
    </source>
</evidence>
<dbReference type="Gene3D" id="3.30.200.20">
    <property type="entry name" value="Phosphorylase Kinase, domain 1"/>
    <property type="match status" value="1"/>
</dbReference>
<evidence type="ECO:0000256" key="3">
    <source>
        <dbReference type="ARBA" id="ARBA00022679"/>
    </source>
</evidence>
<dbReference type="GO" id="GO:0035556">
    <property type="term" value="P:intracellular signal transduction"/>
    <property type="evidence" value="ECO:0000318"/>
    <property type="project" value="GO_Central"/>
</dbReference>
<comment type="similarity">
    <text evidence="1">Belongs to the protein kinase superfamily. CAMK Ser/Thr protein kinase family. CaMK subfamily.</text>
</comment>
<dbReference type="PANTHER" id="PTHR24349">
    <property type="entry name" value="SERINE/THREONINE-PROTEIN KINASE"/>
    <property type="match status" value="1"/>
</dbReference>
<dbReference type="InterPro" id="IPR011009">
    <property type="entry name" value="Kinase-like_dom_sf"/>
</dbReference>
<dbReference type="Proteomes" id="UP000008311">
    <property type="component" value="Unassembled WGS sequence"/>
</dbReference>
<evidence type="ECO:0000256" key="1">
    <source>
        <dbReference type="ARBA" id="ARBA00005354"/>
    </source>
</evidence>
<dbReference type="AlphaFoldDB" id="B9SDN7"/>
<dbReference type="STRING" id="3988.B9SDN7"/>
<dbReference type="InterPro" id="IPR050205">
    <property type="entry name" value="CDPK_Ser/Thr_kinases"/>
</dbReference>
<keyword evidence="10" id="KW-1185">Reference proteome</keyword>
<dbReference type="Gene3D" id="1.10.510.10">
    <property type="entry name" value="Transferase(Phosphotransferase) domain 1"/>
    <property type="match status" value="1"/>
</dbReference>
<gene>
    <name evidence="9" type="ORF">RCOM_0422830</name>
</gene>
<dbReference type="Pfam" id="PF00069">
    <property type="entry name" value="Pkinase"/>
    <property type="match status" value="1"/>
</dbReference>
<dbReference type="FunFam" id="3.30.200.20:FF:000042">
    <property type="entry name" value="Aurora kinase A"/>
    <property type="match status" value="1"/>
</dbReference>
<evidence type="ECO:0000259" key="8">
    <source>
        <dbReference type="PROSITE" id="PS50011"/>
    </source>
</evidence>
<keyword evidence="2" id="KW-0723">Serine/threonine-protein kinase</keyword>
<dbReference type="InParanoid" id="B9SDN7"/>
<dbReference type="GO" id="GO:0005737">
    <property type="term" value="C:cytoplasm"/>
    <property type="evidence" value="ECO:0000318"/>
    <property type="project" value="GO_Central"/>
</dbReference>
<dbReference type="eggNOG" id="KOG0032">
    <property type="taxonomic scope" value="Eukaryota"/>
</dbReference>
<dbReference type="GO" id="GO:0005524">
    <property type="term" value="F:ATP binding"/>
    <property type="evidence" value="ECO:0007669"/>
    <property type="project" value="UniProtKB-KW"/>
</dbReference>
<dbReference type="InterPro" id="IPR008271">
    <property type="entry name" value="Ser/Thr_kinase_AS"/>
</dbReference>
<dbReference type="SMART" id="SM00220">
    <property type="entry name" value="S_TKc"/>
    <property type="match status" value="1"/>
</dbReference>
<dbReference type="InterPro" id="IPR000719">
    <property type="entry name" value="Prot_kinase_dom"/>
</dbReference>
<dbReference type="PROSITE" id="PS50011">
    <property type="entry name" value="PROTEIN_KINASE_DOM"/>
    <property type="match status" value="1"/>
</dbReference>
<dbReference type="CDD" id="cd05117">
    <property type="entry name" value="STKc_CAMK"/>
    <property type="match status" value="1"/>
</dbReference>
<dbReference type="EMBL" id="EQ973928">
    <property type="protein sequence ID" value="EEF38316.1"/>
    <property type="molecule type" value="Genomic_DNA"/>
</dbReference>
<feature type="domain" description="Protein kinase" evidence="8">
    <location>
        <begin position="75"/>
        <end position="309"/>
    </location>
</feature>
<dbReference type="SUPFAM" id="SSF56112">
    <property type="entry name" value="Protein kinase-like (PK-like)"/>
    <property type="match status" value="1"/>
</dbReference>
<sequence length="309" mass="34617">MGNACSGNCSFFKSTFSDAILCWEYDHDLLPDTSNAEPVDENPPSVGEREPPRPTVMKINNAILQPKTKHFNEIFNLGRVFGEGSSGAVFLCVEKATSRQYACKVIEKANLTRTEHVKALVGEIQIMRHLEGNPNVASIQDAYEDSEAVYIVMELCRGGELFDRMKKRGRCTETEAAELIRTIVTVVQSLHSSGVMHKDLKPDNFLFLNEEQNSPLKVIDFGLSTFFKPGEKLSEPAGTPFYIAPEVLKKHYGPEADIWSAGVILYILLSGTPPFWAETKEMIYQTVLHEGLDLSSDPWPVISEMLRIW</sequence>
<organism evidence="9 10">
    <name type="scientific">Ricinus communis</name>
    <name type="common">Castor bean</name>
    <dbReference type="NCBI Taxonomy" id="3988"/>
    <lineage>
        <taxon>Eukaryota</taxon>
        <taxon>Viridiplantae</taxon>
        <taxon>Streptophyta</taxon>
        <taxon>Embryophyta</taxon>
        <taxon>Tracheophyta</taxon>
        <taxon>Spermatophyta</taxon>
        <taxon>Magnoliopsida</taxon>
        <taxon>eudicotyledons</taxon>
        <taxon>Gunneridae</taxon>
        <taxon>Pentapetalae</taxon>
        <taxon>rosids</taxon>
        <taxon>fabids</taxon>
        <taxon>Malpighiales</taxon>
        <taxon>Euphorbiaceae</taxon>
        <taxon>Acalyphoideae</taxon>
        <taxon>Acalypheae</taxon>
        <taxon>Ricinus</taxon>
    </lineage>
</organism>
<dbReference type="PROSITE" id="PS00108">
    <property type="entry name" value="PROTEIN_KINASE_ST"/>
    <property type="match status" value="1"/>
</dbReference>
<keyword evidence="5 9" id="KW-0418">Kinase</keyword>
<evidence type="ECO:0000256" key="6">
    <source>
        <dbReference type="ARBA" id="ARBA00022840"/>
    </source>
</evidence>
<feature type="region of interest" description="Disordered" evidence="7">
    <location>
        <begin position="33"/>
        <end position="53"/>
    </location>
</feature>
<evidence type="ECO:0000313" key="10">
    <source>
        <dbReference type="Proteomes" id="UP000008311"/>
    </source>
</evidence>